<gene>
    <name evidence="1" type="ORF">BGZ96_010533</name>
</gene>
<evidence type="ECO:0000313" key="2">
    <source>
        <dbReference type="Proteomes" id="UP001194696"/>
    </source>
</evidence>
<comment type="caution">
    <text evidence="1">The sequence shown here is derived from an EMBL/GenBank/DDBJ whole genome shotgun (WGS) entry which is preliminary data.</text>
</comment>
<reference evidence="1 2" key="1">
    <citation type="journal article" date="2020" name="Fungal Divers.">
        <title>Resolving the Mortierellaceae phylogeny through synthesis of multi-gene phylogenetics and phylogenomics.</title>
        <authorList>
            <person name="Vandepol N."/>
            <person name="Liber J."/>
            <person name="Desiro A."/>
            <person name="Na H."/>
            <person name="Kennedy M."/>
            <person name="Barry K."/>
            <person name="Grigoriev I.V."/>
            <person name="Miller A.N."/>
            <person name="O'Donnell K."/>
            <person name="Stajich J.E."/>
            <person name="Bonito G."/>
        </authorList>
    </citation>
    <scope>NUCLEOTIDE SEQUENCE [LARGE SCALE GENOMIC DNA]</scope>
    <source>
        <strain evidence="1 2">AD045</strain>
    </source>
</reference>
<accession>A0ABQ7JV27</accession>
<proteinExistence type="predicted"/>
<evidence type="ECO:0000313" key="1">
    <source>
        <dbReference type="EMBL" id="KAG0285160.1"/>
    </source>
</evidence>
<dbReference type="Proteomes" id="UP001194696">
    <property type="component" value="Unassembled WGS sequence"/>
</dbReference>
<protein>
    <submittedName>
        <fullName evidence="1">Uncharacterized protein</fullName>
    </submittedName>
</protein>
<organism evidence="1 2">
    <name type="scientific">Linnemannia gamsii</name>
    <dbReference type="NCBI Taxonomy" id="64522"/>
    <lineage>
        <taxon>Eukaryota</taxon>
        <taxon>Fungi</taxon>
        <taxon>Fungi incertae sedis</taxon>
        <taxon>Mucoromycota</taxon>
        <taxon>Mortierellomycotina</taxon>
        <taxon>Mortierellomycetes</taxon>
        <taxon>Mortierellales</taxon>
        <taxon>Mortierellaceae</taxon>
        <taxon>Linnemannia</taxon>
    </lineage>
</organism>
<keyword evidence="2" id="KW-1185">Reference proteome</keyword>
<name>A0ABQ7JV27_9FUNG</name>
<sequence>MACGDKEMAQILRSLPSRRLTFFEPMNDTFGPLTYSCLKEIYFGQLTNLSFADSSSCTSAMVQEVKKTGSDIRCWSGLLQMQMFSFDGYEQRLAMEEAGWMVEYWPELRLISGNFKGVEGHDCVRLERLFVDRDISYYQTEDS</sequence>
<dbReference type="EMBL" id="JAAAIM010000695">
    <property type="protein sequence ID" value="KAG0285160.1"/>
    <property type="molecule type" value="Genomic_DNA"/>
</dbReference>